<dbReference type="WBParaSite" id="PSU_v2.g645.t1">
    <property type="protein sequence ID" value="PSU_v2.g645.t1"/>
    <property type="gene ID" value="PSU_v2.g645"/>
</dbReference>
<evidence type="ECO:0000313" key="3">
    <source>
        <dbReference type="WBParaSite" id="PSU_v2.g645.t1"/>
    </source>
</evidence>
<organism evidence="2 3">
    <name type="scientific">Panagrolaimus superbus</name>
    <dbReference type="NCBI Taxonomy" id="310955"/>
    <lineage>
        <taxon>Eukaryota</taxon>
        <taxon>Metazoa</taxon>
        <taxon>Ecdysozoa</taxon>
        <taxon>Nematoda</taxon>
        <taxon>Chromadorea</taxon>
        <taxon>Rhabditida</taxon>
        <taxon>Tylenchina</taxon>
        <taxon>Panagrolaimomorpha</taxon>
        <taxon>Panagrolaimoidea</taxon>
        <taxon>Panagrolaimidae</taxon>
        <taxon>Panagrolaimus</taxon>
    </lineage>
</organism>
<proteinExistence type="predicted"/>
<keyword evidence="1" id="KW-0812">Transmembrane</keyword>
<evidence type="ECO:0000256" key="1">
    <source>
        <dbReference type="SAM" id="Phobius"/>
    </source>
</evidence>
<accession>A0A914Z316</accession>
<feature type="transmembrane region" description="Helical" evidence="1">
    <location>
        <begin position="130"/>
        <end position="148"/>
    </location>
</feature>
<reference evidence="3" key="1">
    <citation type="submission" date="2022-11" db="UniProtKB">
        <authorList>
            <consortium name="WormBaseParasite"/>
        </authorList>
    </citation>
    <scope>IDENTIFICATION</scope>
</reference>
<keyword evidence="1" id="KW-0472">Membrane</keyword>
<keyword evidence="1" id="KW-1133">Transmembrane helix</keyword>
<protein>
    <submittedName>
        <fullName evidence="3">Uncharacterized protein</fullName>
    </submittedName>
</protein>
<dbReference type="AlphaFoldDB" id="A0A914Z316"/>
<dbReference type="Proteomes" id="UP000887577">
    <property type="component" value="Unplaced"/>
</dbReference>
<evidence type="ECO:0000313" key="2">
    <source>
        <dbReference type="Proteomes" id="UP000887577"/>
    </source>
</evidence>
<feature type="transmembrane region" description="Helical" evidence="1">
    <location>
        <begin position="87"/>
        <end position="109"/>
    </location>
</feature>
<keyword evidence="2" id="KW-1185">Reference proteome</keyword>
<name>A0A914Z316_9BILA</name>
<sequence>MSSGGPYTPVLRKSRCKPLTPEQVKHILENPYPTGYTYANSSSYSINNPREYINPNLSRSSLLSSSCSSSYDFDEEDSSSSYIAKPFWFIISLAAVMFQGFGDFFNTNGYMMMQLKKILEHFFRDMMGKINGRPGLSFVDFYLFFWFLENISTTRCSSSSLV</sequence>